<dbReference type="PANTHER" id="PTHR48051">
    <property type="match status" value="1"/>
</dbReference>
<dbReference type="Gene3D" id="3.80.10.10">
    <property type="entry name" value="Ribonuclease Inhibitor"/>
    <property type="match status" value="1"/>
</dbReference>
<keyword evidence="1" id="KW-0433">Leucine-rich repeat</keyword>
<dbReference type="SMART" id="SM00364">
    <property type="entry name" value="LRR_BAC"/>
    <property type="match status" value="4"/>
</dbReference>
<dbReference type="InterPro" id="IPR001611">
    <property type="entry name" value="Leu-rich_rpt"/>
</dbReference>
<evidence type="ECO:0000259" key="5">
    <source>
        <dbReference type="Pfam" id="PF25344"/>
    </source>
</evidence>
<feature type="compositionally biased region" description="Low complexity" evidence="4">
    <location>
        <begin position="143"/>
        <end position="156"/>
    </location>
</feature>
<dbReference type="PROSITE" id="PS51450">
    <property type="entry name" value="LRR"/>
    <property type="match status" value="3"/>
</dbReference>
<dbReference type="SMART" id="SM00369">
    <property type="entry name" value="LRR_TYP"/>
    <property type="match status" value="6"/>
</dbReference>
<proteinExistence type="predicted"/>
<dbReference type="Pfam" id="PF25344">
    <property type="entry name" value="PH_LRR1"/>
    <property type="match status" value="1"/>
</dbReference>
<dbReference type="EMBL" id="CH991580">
    <property type="protein sequence ID" value="EDQ84811.1"/>
    <property type="molecule type" value="Genomic_DNA"/>
</dbReference>
<feature type="region of interest" description="Disordered" evidence="4">
    <location>
        <begin position="1"/>
        <end position="164"/>
    </location>
</feature>
<gene>
    <name evidence="6" type="ORF">MONBRDRAFT_29815</name>
</gene>
<dbReference type="KEGG" id="mbr:MONBRDRAFT_29815"/>
<evidence type="ECO:0000256" key="3">
    <source>
        <dbReference type="ARBA" id="ARBA00023242"/>
    </source>
</evidence>
<dbReference type="PANTHER" id="PTHR48051:SF1">
    <property type="entry name" value="RAS SUPPRESSOR PROTEIN 1"/>
    <property type="match status" value="1"/>
</dbReference>
<feature type="domain" description="PIF1/LRR1 pleckstrin homology" evidence="5">
    <location>
        <begin position="174"/>
        <end position="286"/>
    </location>
</feature>
<dbReference type="InParanoid" id="A9VC73"/>
<feature type="compositionally biased region" description="Polar residues" evidence="4">
    <location>
        <begin position="80"/>
        <end position="102"/>
    </location>
</feature>
<dbReference type="Pfam" id="PF13855">
    <property type="entry name" value="LRR_8"/>
    <property type="match status" value="1"/>
</dbReference>
<dbReference type="InterPro" id="IPR003591">
    <property type="entry name" value="Leu-rich_rpt_typical-subtyp"/>
</dbReference>
<dbReference type="STRING" id="81824.A9VC73"/>
<dbReference type="InterPro" id="IPR050216">
    <property type="entry name" value="LRR_domain-containing"/>
</dbReference>
<dbReference type="InterPro" id="IPR032675">
    <property type="entry name" value="LRR_dom_sf"/>
</dbReference>
<reference evidence="6 7" key="1">
    <citation type="journal article" date="2008" name="Nature">
        <title>The genome of the choanoflagellate Monosiga brevicollis and the origin of metazoans.</title>
        <authorList>
            <consortium name="JGI Sequencing"/>
            <person name="King N."/>
            <person name="Westbrook M.J."/>
            <person name="Young S.L."/>
            <person name="Kuo A."/>
            <person name="Abedin M."/>
            <person name="Chapman J."/>
            <person name="Fairclough S."/>
            <person name="Hellsten U."/>
            <person name="Isogai Y."/>
            <person name="Letunic I."/>
            <person name="Marr M."/>
            <person name="Pincus D."/>
            <person name="Putnam N."/>
            <person name="Rokas A."/>
            <person name="Wright K.J."/>
            <person name="Zuzow R."/>
            <person name="Dirks W."/>
            <person name="Good M."/>
            <person name="Goodstein D."/>
            <person name="Lemons D."/>
            <person name="Li W."/>
            <person name="Lyons J.B."/>
            <person name="Morris A."/>
            <person name="Nichols S."/>
            <person name="Richter D.J."/>
            <person name="Salamov A."/>
            <person name="Bork P."/>
            <person name="Lim W.A."/>
            <person name="Manning G."/>
            <person name="Miller W.T."/>
            <person name="McGinnis W."/>
            <person name="Shapiro H."/>
            <person name="Tjian R."/>
            <person name="Grigoriev I.V."/>
            <person name="Rokhsar D."/>
        </authorList>
    </citation>
    <scope>NUCLEOTIDE SEQUENCE [LARGE SCALE GENOMIC DNA]</scope>
    <source>
        <strain evidence="7">MX1 / ATCC 50154</strain>
    </source>
</reference>
<evidence type="ECO:0000256" key="1">
    <source>
        <dbReference type="ARBA" id="ARBA00022614"/>
    </source>
</evidence>
<evidence type="ECO:0000256" key="2">
    <source>
        <dbReference type="ARBA" id="ARBA00022737"/>
    </source>
</evidence>
<name>A9VC73_MONBE</name>
<dbReference type="AlphaFoldDB" id="A9VC73"/>
<sequence>MGQFAQQSTLSGWLQPPGPPSNSASSGSSLPSSSTSAAAAAAAATPASQAERVSRTKPPLPAAQEEPAEKRARHVAFEASSPSSLTATIDPSANTAASTTPSPVLLDTPSVCTPDKPEPAIPQTLSDPTPITLAPHPAPASAPPASSASTPASESATRNVPPSAKRKYAPFKVLNCQTTFYLHSELGHAQGSRPVTTNLYLCAHPAGPARTSRKVELRRVTKLAGCQTWTVSQNHVEHVFAKFRQEGRCTIRLRQPPVDLIVSHANPSALSGFLDSLYAVHTGDEAIDLPSPGRLNELTKEGKDTEAMVKRLRVSRGQDIPRVLPPNLRSLHLSDRALSRPPAQIFRCAHLSVLDLSQNKLQKVPLELELLPELRSLDLSSNEITAWPAHLVLPTLQSLMLSSNKLETLPRSLGRFTNLHTLHLEHNQLGSVPTTIGLLPHLRNLQLRGNRLGCLPASFAKFQGTRRLALFYGSDNPWRAADEEVHILPGTVPSLFEAFCLAQPLEQVRLSFLPTQCLRRPYDLRLPSNLCTLPKCL</sequence>
<dbReference type="eggNOG" id="KOG0619">
    <property type="taxonomic scope" value="Eukaryota"/>
</dbReference>
<evidence type="ECO:0000313" key="7">
    <source>
        <dbReference type="Proteomes" id="UP000001357"/>
    </source>
</evidence>
<dbReference type="Proteomes" id="UP000001357">
    <property type="component" value="Unassembled WGS sequence"/>
</dbReference>
<evidence type="ECO:0000256" key="4">
    <source>
        <dbReference type="SAM" id="MobiDB-lite"/>
    </source>
</evidence>
<organism evidence="6 7">
    <name type="scientific">Monosiga brevicollis</name>
    <name type="common">Choanoflagellate</name>
    <dbReference type="NCBI Taxonomy" id="81824"/>
    <lineage>
        <taxon>Eukaryota</taxon>
        <taxon>Choanoflagellata</taxon>
        <taxon>Craspedida</taxon>
        <taxon>Salpingoecidae</taxon>
        <taxon>Monosiga</taxon>
    </lineage>
</organism>
<feature type="compositionally biased region" description="Low complexity" evidence="4">
    <location>
        <begin position="21"/>
        <end position="50"/>
    </location>
</feature>
<dbReference type="GeneID" id="5895572"/>
<keyword evidence="7" id="KW-1185">Reference proteome</keyword>
<keyword evidence="2" id="KW-0677">Repeat</keyword>
<evidence type="ECO:0000313" key="6">
    <source>
        <dbReference type="EMBL" id="EDQ84811.1"/>
    </source>
</evidence>
<protein>
    <recommendedName>
        <fullName evidence="5">PIF1/LRR1 pleckstrin homology domain-containing protein</fullName>
    </recommendedName>
</protein>
<dbReference type="RefSeq" id="XP_001750312.1">
    <property type="nucleotide sequence ID" value="XM_001750260.1"/>
</dbReference>
<accession>A9VC73</accession>
<feature type="compositionally biased region" description="Polar residues" evidence="4">
    <location>
        <begin position="1"/>
        <end position="12"/>
    </location>
</feature>
<dbReference type="OMA" id="NEITAWP"/>
<keyword evidence="3" id="KW-0539">Nucleus</keyword>
<dbReference type="SUPFAM" id="SSF52058">
    <property type="entry name" value="L domain-like"/>
    <property type="match status" value="1"/>
</dbReference>
<dbReference type="PRINTS" id="PR00019">
    <property type="entry name" value="LEURICHRPT"/>
</dbReference>
<dbReference type="InterPro" id="IPR057437">
    <property type="entry name" value="PIF1/LRR1_PH"/>
</dbReference>